<sequence>MEGREHDDNGDLLLRVSHWRERGLFANYDWNYTCPHLIDARATSPTFEVCAANREPEECVPMREQYGGYVFADLYG</sequence>
<gene>
    <name evidence="1" type="ORF">F4Y08_07555</name>
</gene>
<evidence type="ECO:0000313" key="1">
    <source>
        <dbReference type="EMBL" id="MYD90181.1"/>
    </source>
</evidence>
<name>A0A6B1DSI4_9CHLR</name>
<comment type="caution">
    <text evidence="1">The sequence shown here is derived from an EMBL/GenBank/DDBJ whole genome shotgun (WGS) entry which is preliminary data.</text>
</comment>
<accession>A0A6B1DSI4</accession>
<dbReference type="EMBL" id="VXPY01000052">
    <property type="protein sequence ID" value="MYD90181.1"/>
    <property type="molecule type" value="Genomic_DNA"/>
</dbReference>
<protein>
    <submittedName>
        <fullName evidence="1">Uncharacterized protein</fullName>
    </submittedName>
</protein>
<proteinExistence type="predicted"/>
<organism evidence="1">
    <name type="scientific">Caldilineaceae bacterium SB0662_bin_9</name>
    <dbReference type="NCBI Taxonomy" id="2605258"/>
    <lineage>
        <taxon>Bacteria</taxon>
        <taxon>Bacillati</taxon>
        <taxon>Chloroflexota</taxon>
        <taxon>Caldilineae</taxon>
        <taxon>Caldilineales</taxon>
        <taxon>Caldilineaceae</taxon>
    </lineage>
</organism>
<dbReference type="AlphaFoldDB" id="A0A6B1DSI4"/>
<reference evidence="1" key="1">
    <citation type="submission" date="2019-09" db="EMBL/GenBank/DDBJ databases">
        <title>Characterisation of the sponge microbiome using genome-centric metagenomics.</title>
        <authorList>
            <person name="Engelberts J.P."/>
            <person name="Robbins S.J."/>
            <person name="De Goeij J.M."/>
            <person name="Aranda M."/>
            <person name="Bell S.C."/>
            <person name="Webster N.S."/>
        </authorList>
    </citation>
    <scope>NUCLEOTIDE SEQUENCE</scope>
    <source>
        <strain evidence="1">SB0662_bin_9</strain>
    </source>
</reference>